<protein>
    <submittedName>
        <fullName evidence="1">Aldose 1-epimerase</fullName>
    </submittedName>
</protein>
<keyword evidence="2" id="KW-1185">Reference proteome</keyword>
<sequence length="302" mass="32153">MIETGDDVVLQHGAMVCRLAPLCGGAIASWTKTGVNGSVDLFRPAPTSAKFGLSPTDMACFPLVPFSNRIAGGRFTFQGRSVTLPPNPGFSHAIHGHGWTAPWTVEERGDRAARLSYHHQADAWPWRYSAFQTIALDDDGLIVTLDLVNDSDSDMPAGLGLHPYFPKPPGTRVTAGLSGMWESDDSVLPRARSPLPITLDFPAGVAMDDGVILDHGFTGWNGLATVTWTDGAAEGTSVSMVADGPFGHLIVYAPARDSFLCLEPVTHMTDAVNHPDEADAGVIALPPGERLSGTVRFRVSPL</sequence>
<dbReference type="Proteomes" id="UP000283458">
    <property type="component" value="Unassembled WGS sequence"/>
</dbReference>
<dbReference type="Gene3D" id="2.70.98.10">
    <property type="match status" value="1"/>
</dbReference>
<dbReference type="GO" id="GO:0016853">
    <property type="term" value="F:isomerase activity"/>
    <property type="evidence" value="ECO:0007669"/>
    <property type="project" value="InterPro"/>
</dbReference>
<evidence type="ECO:0000313" key="2">
    <source>
        <dbReference type="Proteomes" id="UP000283458"/>
    </source>
</evidence>
<dbReference type="InterPro" id="IPR011013">
    <property type="entry name" value="Gal_mutarotase_sf_dom"/>
</dbReference>
<organism evidence="1 2">
    <name type="scientific">Azospirillum cavernae</name>
    <dbReference type="NCBI Taxonomy" id="2320860"/>
    <lineage>
        <taxon>Bacteria</taxon>
        <taxon>Pseudomonadati</taxon>
        <taxon>Pseudomonadota</taxon>
        <taxon>Alphaproteobacteria</taxon>
        <taxon>Rhodospirillales</taxon>
        <taxon>Azospirillaceae</taxon>
        <taxon>Azospirillum</taxon>
    </lineage>
</organism>
<dbReference type="OrthoDB" id="9796517at2"/>
<evidence type="ECO:0000313" key="1">
    <source>
        <dbReference type="EMBL" id="RJF83779.1"/>
    </source>
</evidence>
<comment type="caution">
    <text evidence="1">The sequence shown here is derived from an EMBL/GenBank/DDBJ whole genome shotgun (WGS) entry which is preliminary data.</text>
</comment>
<proteinExistence type="predicted"/>
<accession>A0A418W1D9</accession>
<dbReference type="RefSeq" id="WP_119829421.1">
    <property type="nucleotide sequence ID" value="NZ_QYUL01000001.1"/>
</dbReference>
<dbReference type="EMBL" id="QYUL01000001">
    <property type="protein sequence ID" value="RJF83779.1"/>
    <property type="molecule type" value="Genomic_DNA"/>
</dbReference>
<reference evidence="1 2" key="1">
    <citation type="submission" date="2018-09" db="EMBL/GenBank/DDBJ databases">
        <authorList>
            <person name="Zhu H."/>
        </authorList>
    </citation>
    <scope>NUCLEOTIDE SEQUENCE [LARGE SCALE GENOMIC DNA]</scope>
    <source>
        <strain evidence="1 2">K2W22B-5</strain>
    </source>
</reference>
<gene>
    <name evidence="1" type="ORF">D3877_03865</name>
</gene>
<dbReference type="AlphaFoldDB" id="A0A418W1D9"/>
<dbReference type="SUPFAM" id="SSF74650">
    <property type="entry name" value="Galactose mutarotase-like"/>
    <property type="match status" value="1"/>
</dbReference>
<dbReference type="InterPro" id="IPR014718">
    <property type="entry name" value="GH-type_carb-bd"/>
</dbReference>
<dbReference type="CDD" id="cd09021">
    <property type="entry name" value="Aldose_epim_Ec_YphB"/>
    <property type="match status" value="1"/>
</dbReference>
<dbReference type="Pfam" id="PF01263">
    <property type="entry name" value="Aldose_epim"/>
    <property type="match status" value="1"/>
</dbReference>
<dbReference type="GO" id="GO:0005975">
    <property type="term" value="P:carbohydrate metabolic process"/>
    <property type="evidence" value="ECO:0007669"/>
    <property type="project" value="InterPro"/>
</dbReference>
<dbReference type="InterPro" id="IPR008183">
    <property type="entry name" value="Aldose_1/G6P_1-epimerase"/>
</dbReference>
<dbReference type="GO" id="GO:0030246">
    <property type="term" value="F:carbohydrate binding"/>
    <property type="evidence" value="ECO:0007669"/>
    <property type="project" value="InterPro"/>
</dbReference>
<name>A0A418W1D9_9PROT</name>